<protein>
    <submittedName>
        <fullName evidence="1">Uncharacterized protein</fullName>
    </submittedName>
</protein>
<accession>A0A5N6Z9M5</accession>
<sequence length="55" mass="6315">MHPICIEKKIGRHPMCDNCKGWKSLWDRTMACRSVAAPDDSIILPTIIEIHKKPE</sequence>
<evidence type="ECO:0000313" key="1">
    <source>
        <dbReference type="EMBL" id="KAE8353883.1"/>
    </source>
</evidence>
<keyword evidence="2" id="KW-1185">Reference proteome</keyword>
<evidence type="ECO:0000313" key="2">
    <source>
        <dbReference type="Proteomes" id="UP000327118"/>
    </source>
</evidence>
<reference evidence="2" key="1">
    <citation type="submission" date="2019-04" db="EMBL/GenBank/DDBJ databases">
        <title>Friends and foes A comparative genomics studyof 23 Aspergillus species from section Flavi.</title>
        <authorList>
            <consortium name="DOE Joint Genome Institute"/>
            <person name="Kjaerbolling I."/>
            <person name="Vesth T."/>
            <person name="Frisvad J.C."/>
            <person name="Nybo J.L."/>
            <person name="Theobald S."/>
            <person name="Kildgaard S."/>
            <person name="Isbrandt T."/>
            <person name="Kuo A."/>
            <person name="Sato A."/>
            <person name="Lyhne E.K."/>
            <person name="Kogle M.E."/>
            <person name="Wiebenga A."/>
            <person name="Kun R.S."/>
            <person name="Lubbers R.J."/>
            <person name="Makela M.R."/>
            <person name="Barry K."/>
            <person name="Chovatia M."/>
            <person name="Clum A."/>
            <person name="Daum C."/>
            <person name="Haridas S."/>
            <person name="He G."/>
            <person name="LaButti K."/>
            <person name="Lipzen A."/>
            <person name="Mondo S."/>
            <person name="Riley R."/>
            <person name="Salamov A."/>
            <person name="Simmons B.A."/>
            <person name="Magnuson J.K."/>
            <person name="Henrissat B."/>
            <person name="Mortensen U.H."/>
            <person name="Larsen T.O."/>
            <person name="Devries R.P."/>
            <person name="Grigoriev I.V."/>
            <person name="Machida M."/>
            <person name="Baker S.E."/>
            <person name="Andersen M.R."/>
        </authorList>
    </citation>
    <scope>NUCLEOTIDE SEQUENCE [LARGE SCALE GENOMIC DNA]</scope>
    <source>
        <strain evidence="2">CBS 553.77</strain>
    </source>
</reference>
<organism evidence="1 2">
    <name type="scientific">Aspergillus coremiiformis</name>
    <dbReference type="NCBI Taxonomy" id="138285"/>
    <lineage>
        <taxon>Eukaryota</taxon>
        <taxon>Fungi</taxon>
        <taxon>Dikarya</taxon>
        <taxon>Ascomycota</taxon>
        <taxon>Pezizomycotina</taxon>
        <taxon>Eurotiomycetes</taxon>
        <taxon>Eurotiomycetidae</taxon>
        <taxon>Eurotiales</taxon>
        <taxon>Aspergillaceae</taxon>
        <taxon>Aspergillus</taxon>
        <taxon>Aspergillus subgen. Circumdati</taxon>
    </lineage>
</organism>
<proteinExistence type="predicted"/>
<dbReference type="Proteomes" id="UP000327118">
    <property type="component" value="Unassembled WGS sequence"/>
</dbReference>
<gene>
    <name evidence="1" type="ORF">BDV28DRAFT_132278</name>
</gene>
<name>A0A5N6Z9M5_9EURO</name>
<dbReference type="AlphaFoldDB" id="A0A5N6Z9M5"/>
<dbReference type="EMBL" id="ML739086">
    <property type="protein sequence ID" value="KAE8353883.1"/>
    <property type="molecule type" value="Genomic_DNA"/>
</dbReference>